<gene>
    <name evidence="2" type="ORF">GQX73_g5838</name>
</gene>
<dbReference type="Pfam" id="PF06985">
    <property type="entry name" value="HET"/>
    <property type="match status" value="1"/>
</dbReference>
<evidence type="ECO:0000313" key="3">
    <source>
        <dbReference type="Proteomes" id="UP000481858"/>
    </source>
</evidence>
<keyword evidence="3" id="KW-1185">Reference proteome</keyword>
<dbReference type="AlphaFoldDB" id="A0A7C8N3Y2"/>
<dbReference type="Pfam" id="PF26639">
    <property type="entry name" value="Het-6_barrel"/>
    <property type="match status" value="1"/>
</dbReference>
<protein>
    <recommendedName>
        <fullName evidence="1">Heterokaryon incompatibility domain-containing protein</fullName>
    </recommendedName>
</protein>
<dbReference type="Proteomes" id="UP000481858">
    <property type="component" value="Unassembled WGS sequence"/>
</dbReference>
<name>A0A7C8N3Y2_9PEZI</name>
<dbReference type="InParanoid" id="A0A7C8N3Y2"/>
<dbReference type="EMBL" id="WUBL01000062">
    <property type="protein sequence ID" value="KAF2967756.1"/>
    <property type="molecule type" value="Genomic_DNA"/>
</dbReference>
<organism evidence="2 3">
    <name type="scientific">Xylaria multiplex</name>
    <dbReference type="NCBI Taxonomy" id="323545"/>
    <lineage>
        <taxon>Eukaryota</taxon>
        <taxon>Fungi</taxon>
        <taxon>Dikarya</taxon>
        <taxon>Ascomycota</taxon>
        <taxon>Pezizomycotina</taxon>
        <taxon>Sordariomycetes</taxon>
        <taxon>Xylariomycetidae</taxon>
        <taxon>Xylariales</taxon>
        <taxon>Xylariaceae</taxon>
        <taxon>Xylaria</taxon>
    </lineage>
</organism>
<reference evidence="2 3" key="1">
    <citation type="submission" date="2019-12" db="EMBL/GenBank/DDBJ databases">
        <title>Draft genome sequence of the ascomycete Xylaria multiplex DSM 110363.</title>
        <authorList>
            <person name="Buettner E."/>
            <person name="Kellner H."/>
        </authorList>
    </citation>
    <scope>NUCLEOTIDE SEQUENCE [LARGE SCALE GENOMIC DNA]</scope>
    <source>
        <strain evidence="2 3">DSM 110363</strain>
    </source>
</reference>
<sequence>MAEPTIIQIDNLTTQHQPADASFSFSLAQLYDSLPVDEGHIRILDLEPEPRHRLQGRARQPVVPPLRGTLRIVSLEDRPDFVALSYVWGSKADPPDLLLCNGCKIEITSNCKDALQAVQRSQGPVTIWVDAICINQKDNTEKASQIPNMEDIYTWARMVYVWLGPGDEHTDSIMKTLREASHRGICLEGNRIRHLDCKLAGRGAAEDSWTLCMQDLKDCWVYVRWVNPLLLDVSRLASPLLVLANYLPCQGERNYAKSLDSLLSRPWVNRAWTFQELILAQDITLMCGEQLLSWDRFVRGLWIWGYHHRYYHGFHHVYTLTQLPSFHRYRLHYKGPDLDHPKMKYFRECSPRSEVEVAIGATHVELAGKTLQIRGMIVCQVGFATETFEKIEHDDSDDELVVKLETRVATLCQLIHRARDLPFNAAYKTIAESILQTINGFKPENQPLEASDRVFEPDNGQLADPRRGPRFVRLGHVTESSDSVLQRDAEQFESSSSFSNLYKNIRATLNGVGDAQIDYLAVSMAVLQRHIPPLEYSAIADLCDKFAKRRLFDTLTGYLGLGPPGMRAGDFVAIVAGVPVPMVFRGTGSIDTYLVIGPAFVLGLMGKPDLDLSSVKDLNLV</sequence>
<dbReference type="InterPro" id="IPR052895">
    <property type="entry name" value="HetReg/Transcr_Mod"/>
</dbReference>
<comment type="caution">
    <text evidence="2">The sequence shown here is derived from an EMBL/GenBank/DDBJ whole genome shotgun (WGS) entry which is preliminary data.</text>
</comment>
<feature type="domain" description="Heterokaryon incompatibility" evidence="1">
    <location>
        <begin position="81"/>
        <end position="276"/>
    </location>
</feature>
<proteinExistence type="predicted"/>
<dbReference type="PANTHER" id="PTHR24148:SF64">
    <property type="entry name" value="HETEROKARYON INCOMPATIBILITY DOMAIN-CONTAINING PROTEIN"/>
    <property type="match status" value="1"/>
</dbReference>
<dbReference type="OrthoDB" id="2157530at2759"/>
<dbReference type="PANTHER" id="PTHR24148">
    <property type="entry name" value="ANKYRIN REPEAT DOMAIN-CONTAINING PROTEIN 39 HOMOLOG-RELATED"/>
    <property type="match status" value="1"/>
</dbReference>
<evidence type="ECO:0000259" key="1">
    <source>
        <dbReference type="Pfam" id="PF06985"/>
    </source>
</evidence>
<evidence type="ECO:0000313" key="2">
    <source>
        <dbReference type="EMBL" id="KAF2967756.1"/>
    </source>
</evidence>
<dbReference type="InterPro" id="IPR010730">
    <property type="entry name" value="HET"/>
</dbReference>
<accession>A0A7C8N3Y2</accession>